<evidence type="ECO:0000313" key="4">
    <source>
        <dbReference type="Proteomes" id="UP000824089"/>
    </source>
</evidence>
<accession>A0A9D1I827</accession>
<reference evidence="3" key="2">
    <citation type="journal article" date="2021" name="PeerJ">
        <title>Extensive microbial diversity within the chicken gut microbiome revealed by metagenomics and culture.</title>
        <authorList>
            <person name="Gilroy R."/>
            <person name="Ravi A."/>
            <person name="Getino M."/>
            <person name="Pursley I."/>
            <person name="Horton D.L."/>
            <person name="Alikhan N.F."/>
            <person name="Baker D."/>
            <person name="Gharbi K."/>
            <person name="Hall N."/>
            <person name="Watson M."/>
            <person name="Adriaenssens E.M."/>
            <person name="Foster-Nyarko E."/>
            <person name="Jarju S."/>
            <person name="Secka A."/>
            <person name="Antonio M."/>
            <person name="Oren A."/>
            <person name="Chaudhuri R.R."/>
            <person name="La Ragione R."/>
            <person name="Hildebrand F."/>
            <person name="Pallen M.J."/>
        </authorList>
    </citation>
    <scope>NUCLEOTIDE SEQUENCE</scope>
    <source>
        <strain evidence="3">CHK195-4489</strain>
    </source>
</reference>
<reference evidence="3" key="1">
    <citation type="submission" date="2020-10" db="EMBL/GenBank/DDBJ databases">
        <authorList>
            <person name="Gilroy R."/>
        </authorList>
    </citation>
    <scope>NUCLEOTIDE SEQUENCE</scope>
    <source>
        <strain evidence="3">CHK195-4489</strain>
    </source>
</reference>
<dbReference type="InterPro" id="IPR011335">
    <property type="entry name" value="Restrct_endonuc-II-like"/>
</dbReference>
<comment type="similarity">
    <text evidence="1 2">Belongs to the UPF0102 family.</text>
</comment>
<name>A0A9D1I827_9CLOT</name>
<dbReference type="SUPFAM" id="SSF52980">
    <property type="entry name" value="Restriction endonuclease-like"/>
    <property type="match status" value="1"/>
</dbReference>
<dbReference type="InterPro" id="IPR003509">
    <property type="entry name" value="UPF0102_YraN-like"/>
</dbReference>
<proteinExistence type="inferred from homology"/>
<dbReference type="InterPro" id="IPR011856">
    <property type="entry name" value="tRNA_endonuc-like_dom_sf"/>
</dbReference>
<evidence type="ECO:0000313" key="3">
    <source>
        <dbReference type="EMBL" id="HIU30151.1"/>
    </source>
</evidence>
<dbReference type="GO" id="GO:0003676">
    <property type="term" value="F:nucleic acid binding"/>
    <property type="evidence" value="ECO:0007669"/>
    <property type="project" value="InterPro"/>
</dbReference>
<sequence>MTADGRFETGRRGEVAASERYLRDGYEILERNWRWRRTGEIDLVAYHRARGILVICEVKTRRAEPLARPCEAVNFKKRRRLRTLAQIYLLQSGLQNTADVRFDVAEAILEDDGEITLHLIEDAF</sequence>
<dbReference type="EMBL" id="DVMM01000164">
    <property type="protein sequence ID" value="HIU30151.1"/>
    <property type="molecule type" value="Genomic_DNA"/>
</dbReference>
<comment type="caution">
    <text evidence="3">The sequence shown here is derived from an EMBL/GenBank/DDBJ whole genome shotgun (WGS) entry which is preliminary data.</text>
</comment>
<protein>
    <recommendedName>
        <fullName evidence="2">UPF0102 protein IAD50_07645</fullName>
    </recommendedName>
</protein>
<evidence type="ECO:0000256" key="2">
    <source>
        <dbReference type="HAMAP-Rule" id="MF_00048"/>
    </source>
</evidence>
<dbReference type="AlphaFoldDB" id="A0A9D1I827"/>
<dbReference type="PANTHER" id="PTHR34039">
    <property type="entry name" value="UPF0102 PROTEIN YRAN"/>
    <property type="match status" value="1"/>
</dbReference>
<dbReference type="HAMAP" id="MF_00048">
    <property type="entry name" value="UPF0102"/>
    <property type="match status" value="1"/>
</dbReference>
<gene>
    <name evidence="3" type="ORF">IAD50_07645</name>
</gene>
<dbReference type="PANTHER" id="PTHR34039:SF1">
    <property type="entry name" value="UPF0102 PROTEIN YRAN"/>
    <property type="match status" value="1"/>
</dbReference>
<evidence type="ECO:0000256" key="1">
    <source>
        <dbReference type="ARBA" id="ARBA00006738"/>
    </source>
</evidence>
<dbReference type="Gene3D" id="3.40.1350.10">
    <property type="match status" value="1"/>
</dbReference>
<organism evidence="3 4">
    <name type="scientific">Candidatus Egerieisoma faecipullorum</name>
    <dbReference type="NCBI Taxonomy" id="2840963"/>
    <lineage>
        <taxon>Bacteria</taxon>
        <taxon>Bacillati</taxon>
        <taxon>Bacillota</taxon>
        <taxon>Clostridia</taxon>
        <taxon>Eubacteriales</taxon>
        <taxon>Clostridiaceae</taxon>
        <taxon>Clostridiaceae incertae sedis</taxon>
        <taxon>Candidatus Egerieisoma</taxon>
    </lineage>
</organism>
<dbReference type="Proteomes" id="UP000824089">
    <property type="component" value="Unassembled WGS sequence"/>
</dbReference>
<dbReference type="Pfam" id="PF02021">
    <property type="entry name" value="UPF0102"/>
    <property type="match status" value="1"/>
</dbReference>